<evidence type="ECO:0000313" key="3">
    <source>
        <dbReference type="Proteomes" id="UP000007151"/>
    </source>
</evidence>
<organism evidence="2 3">
    <name type="scientific">Danaus plexippus plexippus</name>
    <dbReference type="NCBI Taxonomy" id="278856"/>
    <lineage>
        <taxon>Eukaryota</taxon>
        <taxon>Metazoa</taxon>
        <taxon>Ecdysozoa</taxon>
        <taxon>Arthropoda</taxon>
        <taxon>Hexapoda</taxon>
        <taxon>Insecta</taxon>
        <taxon>Pterygota</taxon>
        <taxon>Neoptera</taxon>
        <taxon>Endopterygota</taxon>
        <taxon>Lepidoptera</taxon>
        <taxon>Glossata</taxon>
        <taxon>Ditrysia</taxon>
        <taxon>Papilionoidea</taxon>
        <taxon>Nymphalidae</taxon>
        <taxon>Danainae</taxon>
        <taxon>Danaini</taxon>
        <taxon>Danaina</taxon>
        <taxon>Danaus</taxon>
        <taxon>Danaus</taxon>
    </lineage>
</organism>
<protein>
    <submittedName>
        <fullName evidence="2">Uncharacterized protein</fullName>
    </submittedName>
</protein>
<comment type="caution">
    <text evidence="2">The sequence shown here is derived from an EMBL/GenBank/DDBJ whole genome shotgun (WGS) entry which is preliminary data.</text>
</comment>
<dbReference type="Proteomes" id="UP000007151">
    <property type="component" value="Unassembled WGS sequence"/>
</dbReference>
<dbReference type="KEGG" id="dpl:KGM_209454"/>
<feature type="compositionally biased region" description="Basic and acidic residues" evidence="1">
    <location>
        <begin position="16"/>
        <end position="29"/>
    </location>
</feature>
<sequence length="67" mass="7817">MMKEKDSGYVEDENLFDSRRPGELGDVTRDDVFTTDSRMFTNTYSNIPTAFRKITMNPPSQQFVIKF</sequence>
<evidence type="ECO:0000256" key="1">
    <source>
        <dbReference type="SAM" id="MobiDB-lite"/>
    </source>
</evidence>
<name>A0A212F664_DANPL</name>
<keyword evidence="3" id="KW-1185">Reference proteome</keyword>
<gene>
    <name evidence="2" type="ORF">KGM_209454</name>
</gene>
<proteinExistence type="predicted"/>
<dbReference type="EMBL" id="AGBW02010072">
    <property type="protein sequence ID" value="OWR49226.1"/>
    <property type="molecule type" value="Genomic_DNA"/>
</dbReference>
<evidence type="ECO:0000313" key="2">
    <source>
        <dbReference type="EMBL" id="OWR49226.1"/>
    </source>
</evidence>
<accession>A0A212F664</accession>
<dbReference type="InParanoid" id="A0A212F664"/>
<reference evidence="2 3" key="1">
    <citation type="journal article" date="2011" name="Cell">
        <title>The monarch butterfly genome yields insights into long-distance migration.</title>
        <authorList>
            <person name="Zhan S."/>
            <person name="Merlin C."/>
            <person name="Boore J.L."/>
            <person name="Reppert S.M."/>
        </authorList>
    </citation>
    <scope>NUCLEOTIDE SEQUENCE [LARGE SCALE GENOMIC DNA]</scope>
    <source>
        <strain evidence="2">F-2</strain>
    </source>
</reference>
<dbReference type="AlphaFoldDB" id="A0A212F664"/>
<feature type="region of interest" description="Disordered" evidence="1">
    <location>
        <begin position="1"/>
        <end position="29"/>
    </location>
</feature>